<dbReference type="GO" id="GO:0004672">
    <property type="term" value="F:protein kinase activity"/>
    <property type="evidence" value="ECO:0007669"/>
    <property type="project" value="InterPro"/>
</dbReference>
<dbReference type="Proteomes" id="UP000473826">
    <property type="component" value="Unassembled WGS sequence"/>
</dbReference>
<keyword evidence="1" id="KW-0808">Transferase</keyword>
<evidence type="ECO:0000256" key="6">
    <source>
        <dbReference type="PROSITE-ProRule" id="PRU10141"/>
    </source>
</evidence>
<comment type="caution">
    <text evidence="9">The sequence shown here is derived from an EMBL/GenBank/DDBJ whole genome shotgun (WGS) entry which is preliminary data.</text>
</comment>
<reference evidence="9 10" key="1">
    <citation type="journal article" date="2019" name="PLoS Genet.">
        <title>Convergent evolution of linked mating-type loci in basidiomycete fungi.</title>
        <authorList>
            <person name="Sun S."/>
            <person name="Coelho M.A."/>
            <person name="Heitman J."/>
            <person name="Nowrousian M."/>
        </authorList>
    </citation>
    <scope>NUCLEOTIDE SEQUENCE [LARGE SCALE GENOMIC DNA]</scope>
    <source>
        <strain evidence="9 10">CBS 4282</strain>
    </source>
</reference>
<feature type="region of interest" description="Disordered" evidence="7">
    <location>
        <begin position="266"/>
        <end position="305"/>
    </location>
</feature>
<feature type="region of interest" description="Disordered" evidence="7">
    <location>
        <begin position="321"/>
        <end position="400"/>
    </location>
</feature>
<dbReference type="GO" id="GO:0005634">
    <property type="term" value="C:nucleus"/>
    <property type="evidence" value="ECO:0007669"/>
    <property type="project" value="TreeGrafter"/>
</dbReference>
<dbReference type="PROSITE" id="PS50011">
    <property type="entry name" value="PROTEIN_KINASE_DOM"/>
    <property type="match status" value="1"/>
</dbReference>
<comment type="similarity">
    <text evidence="5">Belongs to the protein kinase superfamily. Ser/Thr protein kinase family. GCN2 subfamily.</text>
</comment>
<evidence type="ECO:0000256" key="4">
    <source>
        <dbReference type="ARBA" id="ARBA00022840"/>
    </source>
</evidence>
<feature type="region of interest" description="Disordered" evidence="7">
    <location>
        <begin position="617"/>
        <end position="644"/>
    </location>
</feature>
<feature type="domain" description="Protein kinase" evidence="8">
    <location>
        <begin position="654"/>
        <end position="928"/>
    </location>
</feature>
<feature type="compositionally biased region" description="Low complexity" evidence="7">
    <location>
        <begin position="1"/>
        <end position="11"/>
    </location>
</feature>
<sequence length="975" mass="104410">MAAESSTAASAPTIRPRKPLSASQRPTTWYLGAQGQSQRATLGADLYTPVEQRSPNPFHAPPTSFRSPHSSIKGKHKLSPSPSPRAAVAYEFSSPVSRPALAALTPNRQSDSSSSPGAESPTPAIPPSKLHLADDDSPIRHVPGHSRSLAAARNRSGHDLFSPEPPASPTLRHHSKSDMDDSPTANKIFSAQRHLHAPPPPLFQSLRPSQSQDCNPWKQPRNNSRIPRLSTSHPIRPRSGSLSQKKAVSLGDIQVDKMEDSPFGTAFMHARKARSSLGPAPVGYSGRERRRPSGEQSISRSFGHKSGLSLSLSSGLVSMPDFATSNSSISSASSSSITPPPSAESLFENVKPNPEVFEAAASGIKQKFKPRDSTGSLAGGDDDRAKMPPPSVLRVNTAPKAEYSVKRARSLGNRAADTPIEAPADLASKFDFVVEGVSSFAFGKNDDKLTMPDTPVKRQAFGGRPSGRISMSLSHPVLGTQQEVIYHEPRNGLSAPSPTPSSARKSPSVPQLTITATSSPDSAMDTDDQSPTVLGSARKAGGDPTRLGLLRRISSTVGGSDCSEDESTPTKGGGEGKILMQASSSMTTPTPSPKAPSTFNAAPIQVQKDGLVPRLSLPTFGQSKSHKRLSHRQSHPLAPPSNLPEEEDIFESRFVSMHPLGKGAFSTVLQVRERHGEGVFAVKRTRGVFDGVKARLRHLEEVDILRHLSNPANPHVIHFVDAWEQNRQLFIQTEACVGSLAAFLAVFGEEHERLDEGRVWKLVRDLSDGINHIHSHGVIHFDIKPDNILVGADKSLKIADFGLATRWPRISPAEIIAGSGLAGSVGTIIKEEKLEREGDRVYMPPEELRGVFVMAADIFSFGLVVLESAMNIYLPDGGPSWHALRENNFAWLDLSPLSPALADLIVNCLQAVPEARPTIAQVVEHPVVQRSYTGGAALAPEDPSWLTSILGGGSFAPAPRAAIGSIDNEGDVVMD</sequence>
<evidence type="ECO:0000313" key="10">
    <source>
        <dbReference type="Proteomes" id="UP000473826"/>
    </source>
</evidence>
<feature type="compositionally biased region" description="Polar residues" evidence="7">
    <location>
        <begin position="206"/>
        <end position="233"/>
    </location>
</feature>
<dbReference type="InterPro" id="IPR011009">
    <property type="entry name" value="Kinase-like_dom_sf"/>
</dbReference>
<dbReference type="GO" id="GO:0005737">
    <property type="term" value="C:cytoplasm"/>
    <property type="evidence" value="ECO:0007669"/>
    <property type="project" value="TreeGrafter"/>
</dbReference>
<keyword evidence="10" id="KW-1185">Reference proteome</keyword>
<evidence type="ECO:0000256" key="2">
    <source>
        <dbReference type="ARBA" id="ARBA00022741"/>
    </source>
</evidence>
<feature type="binding site" evidence="6">
    <location>
        <position position="683"/>
    </location>
    <ligand>
        <name>ATP</name>
        <dbReference type="ChEBI" id="CHEBI:30616"/>
    </ligand>
</feature>
<dbReference type="PROSITE" id="PS00107">
    <property type="entry name" value="PROTEIN_KINASE_ATP"/>
    <property type="match status" value="1"/>
</dbReference>
<keyword evidence="3" id="KW-0418">Kinase</keyword>
<evidence type="ECO:0000313" key="9">
    <source>
        <dbReference type="EMBL" id="TXT15808.1"/>
    </source>
</evidence>
<dbReference type="InterPro" id="IPR050339">
    <property type="entry name" value="CC_SR_Kinase"/>
</dbReference>
<keyword evidence="2 6" id="KW-0547">Nucleotide-binding</keyword>
<dbReference type="InterPro" id="IPR008271">
    <property type="entry name" value="Ser/Thr_kinase_AS"/>
</dbReference>
<dbReference type="GO" id="GO:0005524">
    <property type="term" value="F:ATP binding"/>
    <property type="evidence" value="ECO:0007669"/>
    <property type="project" value="UniProtKB-UniRule"/>
</dbReference>
<feature type="compositionally biased region" description="Polar residues" evidence="7">
    <location>
        <begin position="494"/>
        <end position="521"/>
    </location>
</feature>
<dbReference type="AlphaFoldDB" id="A0A7D8V626"/>
<dbReference type="Pfam" id="PF00069">
    <property type="entry name" value="Pkinase"/>
    <property type="match status" value="1"/>
</dbReference>
<feature type="compositionally biased region" description="Basic residues" evidence="7">
    <location>
        <begin position="624"/>
        <end position="634"/>
    </location>
</feature>
<dbReference type="PANTHER" id="PTHR11042:SF189">
    <property type="entry name" value="PROTEIN KINASE DOMAIN-CONTAINING PROTEIN"/>
    <property type="match status" value="1"/>
</dbReference>
<feature type="region of interest" description="Disordered" evidence="7">
    <location>
        <begin position="487"/>
        <end position="575"/>
    </location>
</feature>
<dbReference type="InterPro" id="IPR017441">
    <property type="entry name" value="Protein_kinase_ATP_BS"/>
</dbReference>
<dbReference type="PROSITE" id="PS00108">
    <property type="entry name" value="PROTEIN_KINASE_ST"/>
    <property type="match status" value="1"/>
</dbReference>
<dbReference type="SMART" id="SM00220">
    <property type="entry name" value="S_TKc"/>
    <property type="match status" value="1"/>
</dbReference>
<accession>A0A7D8V626</accession>
<evidence type="ECO:0000256" key="3">
    <source>
        <dbReference type="ARBA" id="ARBA00022777"/>
    </source>
</evidence>
<dbReference type="Gene3D" id="3.30.200.20">
    <property type="entry name" value="Phosphorylase Kinase, domain 1"/>
    <property type="match status" value="1"/>
</dbReference>
<feature type="region of interest" description="Disordered" evidence="7">
    <location>
        <begin position="1"/>
        <end position="250"/>
    </location>
</feature>
<dbReference type="InterPro" id="IPR000719">
    <property type="entry name" value="Prot_kinase_dom"/>
</dbReference>
<dbReference type="PANTHER" id="PTHR11042">
    <property type="entry name" value="EUKARYOTIC TRANSLATION INITIATION FACTOR 2-ALPHA KINASE EIF2-ALPHA KINASE -RELATED"/>
    <property type="match status" value="1"/>
</dbReference>
<gene>
    <name evidence="9" type="ORF">VHUM_00311</name>
</gene>
<evidence type="ECO:0000256" key="1">
    <source>
        <dbReference type="ARBA" id="ARBA00022679"/>
    </source>
</evidence>
<evidence type="ECO:0000256" key="5">
    <source>
        <dbReference type="ARBA" id="ARBA00037982"/>
    </source>
</evidence>
<proteinExistence type="inferred from homology"/>
<dbReference type="SUPFAM" id="SSF56112">
    <property type="entry name" value="Protein kinase-like (PK-like)"/>
    <property type="match status" value="1"/>
</dbReference>
<dbReference type="Gene3D" id="1.10.510.10">
    <property type="entry name" value="Transferase(Phosphotransferase) domain 1"/>
    <property type="match status" value="1"/>
</dbReference>
<name>A0A7D8V626_VANHU</name>
<feature type="region of interest" description="Disordered" evidence="7">
    <location>
        <begin position="443"/>
        <end position="472"/>
    </location>
</feature>
<evidence type="ECO:0000256" key="7">
    <source>
        <dbReference type="SAM" id="MobiDB-lite"/>
    </source>
</evidence>
<dbReference type="OrthoDB" id="5337378at2759"/>
<feature type="compositionally biased region" description="Low complexity" evidence="7">
    <location>
        <begin position="323"/>
        <end position="337"/>
    </location>
</feature>
<evidence type="ECO:0000259" key="8">
    <source>
        <dbReference type="PROSITE" id="PS50011"/>
    </source>
</evidence>
<protein>
    <recommendedName>
        <fullName evidence="8">Protein kinase domain-containing protein</fullName>
    </recommendedName>
</protein>
<keyword evidence="4 6" id="KW-0067">ATP-binding</keyword>
<dbReference type="EMBL" id="QKWK01000001">
    <property type="protein sequence ID" value="TXT15808.1"/>
    <property type="molecule type" value="Genomic_DNA"/>
</dbReference>
<organism evidence="9 10">
    <name type="scientific">Vanrija humicola</name>
    <name type="common">Yeast</name>
    <name type="synonym">Cryptococcus humicola</name>
    <dbReference type="NCBI Taxonomy" id="5417"/>
    <lineage>
        <taxon>Eukaryota</taxon>
        <taxon>Fungi</taxon>
        <taxon>Dikarya</taxon>
        <taxon>Basidiomycota</taxon>
        <taxon>Agaricomycotina</taxon>
        <taxon>Tremellomycetes</taxon>
        <taxon>Trichosporonales</taxon>
        <taxon>Trichosporonaceae</taxon>
        <taxon>Vanrija</taxon>
    </lineage>
</organism>